<evidence type="ECO:0000256" key="2">
    <source>
        <dbReference type="SAM" id="MobiDB-lite"/>
    </source>
</evidence>
<gene>
    <name evidence="3" type="ORF">BEMITA_LOCUS12726</name>
</gene>
<evidence type="ECO:0000313" key="4">
    <source>
        <dbReference type="Proteomes" id="UP001152759"/>
    </source>
</evidence>
<dbReference type="InterPro" id="IPR051589">
    <property type="entry name" value="Sialate-O-sulfotransferase"/>
</dbReference>
<dbReference type="SUPFAM" id="SSF52540">
    <property type="entry name" value="P-loop containing nucleoside triphosphate hydrolases"/>
    <property type="match status" value="1"/>
</dbReference>
<dbReference type="Gene3D" id="3.40.50.300">
    <property type="entry name" value="P-loop containing nucleotide triphosphate hydrolases"/>
    <property type="match status" value="1"/>
</dbReference>
<accession>A0A9P0F6J1</accession>
<dbReference type="PANTHER" id="PTHR45964">
    <property type="entry name" value="WSCD FAMILY MEMBER CG9164"/>
    <property type="match status" value="1"/>
</dbReference>
<organism evidence="3 4">
    <name type="scientific">Bemisia tabaci</name>
    <name type="common">Sweetpotato whitefly</name>
    <name type="synonym">Aleurodes tabaci</name>
    <dbReference type="NCBI Taxonomy" id="7038"/>
    <lineage>
        <taxon>Eukaryota</taxon>
        <taxon>Metazoa</taxon>
        <taxon>Ecdysozoa</taxon>
        <taxon>Arthropoda</taxon>
        <taxon>Hexapoda</taxon>
        <taxon>Insecta</taxon>
        <taxon>Pterygota</taxon>
        <taxon>Neoptera</taxon>
        <taxon>Paraneoptera</taxon>
        <taxon>Hemiptera</taxon>
        <taxon>Sternorrhyncha</taxon>
        <taxon>Aleyrodoidea</taxon>
        <taxon>Aleyrodidae</taxon>
        <taxon>Aleyrodinae</taxon>
        <taxon>Bemisia</taxon>
    </lineage>
</organism>
<dbReference type="Proteomes" id="UP001152759">
    <property type="component" value="Chromosome 8"/>
</dbReference>
<comment type="similarity">
    <text evidence="1">Belongs to the WSCD family.</text>
</comment>
<protein>
    <submittedName>
        <fullName evidence="3">Uncharacterized protein</fullName>
    </submittedName>
</protein>
<reference evidence="3" key="1">
    <citation type="submission" date="2021-12" db="EMBL/GenBank/DDBJ databases">
        <authorList>
            <person name="King R."/>
        </authorList>
    </citation>
    <scope>NUCLEOTIDE SEQUENCE</scope>
</reference>
<proteinExistence type="inferred from homology"/>
<dbReference type="EMBL" id="OU963869">
    <property type="protein sequence ID" value="CAH0394429.1"/>
    <property type="molecule type" value="Genomic_DNA"/>
</dbReference>
<feature type="region of interest" description="Disordered" evidence="2">
    <location>
        <begin position="43"/>
        <end position="79"/>
    </location>
</feature>
<name>A0A9P0F6J1_BEMTA</name>
<dbReference type="PANTHER" id="PTHR45964:SF9">
    <property type="entry name" value="SULFOTRANSFERASE"/>
    <property type="match status" value="1"/>
</dbReference>
<evidence type="ECO:0000256" key="1">
    <source>
        <dbReference type="ARBA" id="ARBA00010236"/>
    </source>
</evidence>
<evidence type="ECO:0000313" key="3">
    <source>
        <dbReference type="EMBL" id="CAH0394429.1"/>
    </source>
</evidence>
<keyword evidence="4" id="KW-1185">Reference proteome</keyword>
<sequence>MSPFLKVMQLFLMMSATVLGMLVLLLFIPDLEESILEAMHRYQFTNPRPPPPPSPSHHQEHASVSKNANTPEDGRSEFLSGSKMGYLMAVEIDRKKKKFTPWPSSEECRQYYIQFARQKSLPMTALVSFPGSGNTWVRYLIETTTGIFTGSVYADKLIFSKGFFGERESPDCGCTSVQKTHGFALAGAVPKLPTEKTAEVSLFNGRAILLLRNPYEALLSYRNYLYGGHTGFAPNNKFRGRDPVSRTSTTMKKCNWSLFCGLRDLPQSTKVGWSKARDTGILIFERLEVHIHKMKENLNSFRPTQRL</sequence>
<dbReference type="AlphaFoldDB" id="A0A9P0F6J1"/>
<dbReference type="InterPro" id="IPR027417">
    <property type="entry name" value="P-loop_NTPase"/>
</dbReference>